<dbReference type="PROSITE" id="PS50811">
    <property type="entry name" value="WRKY"/>
    <property type="match status" value="1"/>
</dbReference>
<dbReference type="GO" id="GO:0003700">
    <property type="term" value="F:DNA-binding transcription factor activity"/>
    <property type="evidence" value="ECO:0007669"/>
    <property type="project" value="InterPro"/>
</dbReference>
<evidence type="ECO:0000259" key="7">
    <source>
        <dbReference type="PROSITE" id="PS50811"/>
    </source>
</evidence>
<evidence type="ECO:0000256" key="1">
    <source>
        <dbReference type="ARBA" id="ARBA00004123"/>
    </source>
</evidence>
<reference evidence="8" key="1">
    <citation type="journal article" date="2014" name="Mol. Genet. Genomics">
        <title>Genome-wide analysis of the WRKY gene family in cotton.</title>
        <authorList>
            <person name="Dou L."/>
            <person name="Zhang X."/>
            <person name="Pang C."/>
            <person name="Song M."/>
            <person name="Wei H."/>
            <person name="Fan S."/>
            <person name="Yu S."/>
        </authorList>
    </citation>
    <scope>NUCLEOTIDE SEQUENCE</scope>
</reference>
<keyword evidence="2" id="KW-0805">Transcription regulation</keyword>
<evidence type="ECO:0000256" key="3">
    <source>
        <dbReference type="ARBA" id="ARBA00023125"/>
    </source>
</evidence>
<evidence type="ECO:0000256" key="2">
    <source>
        <dbReference type="ARBA" id="ARBA00023015"/>
    </source>
</evidence>
<accession>A0A068LCN2</accession>
<dbReference type="PANTHER" id="PTHR32096:SF115">
    <property type="entry name" value="WRKY TRANSCRIPTION FACTOR 30-RELATED"/>
    <property type="match status" value="1"/>
</dbReference>
<evidence type="ECO:0000256" key="5">
    <source>
        <dbReference type="ARBA" id="ARBA00023242"/>
    </source>
</evidence>
<dbReference type="SMART" id="SM00774">
    <property type="entry name" value="WRKY"/>
    <property type="match status" value="1"/>
</dbReference>
<keyword evidence="3" id="KW-0238">DNA-binding</keyword>
<dbReference type="Pfam" id="PF03106">
    <property type="entry name" value="WRKY"/>
    <property type="match status" value="1"/>
</dbReference>
<keyword evidence="4" id="KW-0804">Transcription</keyword>
<dbReference type="AlphaFoldDB" id="A0A068LCN2"/>
<dbReference type="InterPro" id="IPR036576">
    <property type="entry name" value="WRKY_dom_sf"/>
</dbReference>
<dbReference type="GO" id="GO:0000976">
    <property type="term" value="F:transcription cis-regulatory region binding"/>
    <property type="evidence" value="ECO:0007669"/>
    <property type="project" value="TreeGrafter"/>
</dbReference>
<keyword evidence="5" id="KW-0539">Nucleus</keyword>
<dbReference type="Gene3D" id="2.20.25.80">
    <property type="entry name" value="WRKY domain"/>
    <property type="match status" value="1"/>
</dbReference>
<comment type="subcellular location">
    <subcellularLocation>
        <location evidence="1">Nucleus</location>
    </subcellularLocation>
</comment>
<evidence type="ECO:0000313" key="8">
    <source>
        <dbReference type="EMBL" id="AIE43894.1"/>
    </source>
</evidence>
<proteinExistence type="evidence at transcript level"/>
<sequence>MLSETPKIQAFLSPPTMGCITMMSGISRGLSKLHSQPCIDHRANNVKDAAEAAKSICPTKEYGDVFQASIQDEGAHPDLAPDDGFCWRKYGQKDILGAKYPRRYYRCANGPSQGCFAKKRVKRSSDDPDIFEITYCGKHTCNLASNVMPPTAPSEYQEQGTRIEPQQQHNQLTEENQKQQSQDLLVSFQSCLKVIAQDLETPD</sequence>
<name>A0A068LCN2_GOSHI</name>
<dbReference type="InterPro" id="IPR044810">
    <property type="entry name" value="WRKY_plant"/>
</dbReference>
<feature type="domain" description="WRKY" evidence="7">
    <location>
        <begin position="82"/>
        <end position="144"/>
    </location>
</feature>
<evidence type="ECO:0000256" key="6">
    <source>
        <dbReference type="SAM" id="MobiDB-lite"/>
    </source>
</evidence>
<dbReference type="PANTHER" id="PTHR32096">
    <property type="entry name" value="WRKY TRANSCRIPTION FACTOR 30-RELATED-RELATED"/>
    <property type="match status" value="1"/>
</dbReference>
<feature type="region of interest" description="Disordered" evidence="6">
    <location>
        <begin position="147"/>
        <end position="179"/>
    </location>
</feature>
<dbReference type="SUPFAM" id="SSF118290">
    <property type="entry name" value="WRKY DNA-binding domain"/>
    <property type="match status" value="1"/>
</dbReference>
<dbReference type="GO" id="GO:0005634">
    <property type="term" value="C:nucleus"/>
    <property type="evidence" value="ECO:0007669"/>
    <property type="project" value="UniProtKB-SubCell"/>
</dbReference>
<dbReference type="InterPro" id="IPR003657">
    <property type="entry name" value="WRKY_dom"/>
</dbReference>
<feature type="compositionally biased region" description="Polar residues" evidence="6">
    <location>
        <begin position="154"/>
        <end position="179"/>
    </location>
</feature>
<evidence type="ECO:0000256" key="4">
    <source>
        <dbReference type="ARBA" id="ARBA00023163"/>
    </source>
</evidence>
<protein>
    <submittedName>
        <fullName evidence="8">WRKY transcription factor 64</fullName>
    </submittedName>
</protein>
<gene>
    <name evidence="8" type="primary">WRKY64</name>
</gene>
<organism evidence="8">
    <name type="scientific">Gossypium hirsutum</name>
    <name type="common">Upland cotton</name>
    <name type="synonym">Gossypium mexicanum</name>
    <dbReference type="NCBI Taxonomy" id="3635"/>
    <lineage>
        <taxon>Eukaryota</taxon>
        <taxon>Viridiplantae</taxon>
        <taxon>Streptophyta</taxon>
        <taxon>Embryophyta</taxon>
        <taxon>Tracheophyta</taxon>
        <taxon>Spermatophyta</taxon>
        <taxon>Magnoliopsida</taxon>
        <taxon>eudicotyledons</taxon>
        <taxon>Gunneridae</taxon>
        <taxon>Pentapetalae</taxon>
        <taxon>rosids</taxon>
        <taxon>malvids</taxon>
        <taxon>Malvales</taxon>
        <taxon>Malvaceae</taxon>
        <taxon>Malvoideae</taxon>
        <taxon>Gossypium</taxon>
    </lineage>
</organism>
<dbReference type="EMBL" id="KF669837">
    <property type="protein sequence ID" value="AIE43894.1"/>
    <property type="molecule type" value="mRNA"/>
</dbReference>